<organism evidence="1 2">
    <name type="scientific">Vibrio lentus</name>
    <dbReference type="NCBI Taxonomy" id="136468"/>
    <lineage>
        <taxon>Bacteria</taxon>
        <taxon>Pseudomonadati</taxon>
        <taxon>Pseudomonadota</taxon>
        <taxon>Gammaproteobacteria</taxon>
        <taxon>Vibrionales</taxon>
        <taxon>Vibrionaceae</taxon>
        <taxon>Vibrio</taxon>
    </lineage>
</organism>
<evidence type="ECO:0000313" key="1">
    <source>
        <dbReference type="EMBL" id="PMM66334.1"/>
    </source>
</evidence>
<dbReference type="AlphaFoldDB" id="A0A2N7K0F0"/>
<sequence>MLVSRSKNEIPSLTTSKQSFVIPESSRTRYQGSLLAFIFNTMLINLSKQGTLANVALLIEARSHFSLLLKRIRKKAHFLLKLLLKGPLKGLREMICTNVR</sequence>
<gene>
    <name evidence="1" type="ORF">BCT49_12165</name>
</gene>
<comment type="caution">
    <text evidence="1">The sequence shown here is derived from an EMBL/GenBank/DDBJ whole genome shotgun (WGS) entry which is preliminary data.</text>
</comment>
<proteinExistence type="predicted"/>
<dbReference type="EMBL" id="MCZK01000147">
    <property type="protein sequence ID" value="PMM66334.1"/>
    <property type="molecule type" value="Genomic_DNA"/>
</dbReference>
<evidence type="ECO:0000313" key="2">
    <source>
        <dbReference type="Proteomes" id="UP000235406"/>
    </source>
</evidence>
<protein>
    <submittedName>
        <fullName evidence="1">Uncharacterized protein</fullName>
    </submittedName>
</protein>
<reference evidence="2" key="1">
    <citation type="submission" date="2016-07" db="EMBL/GenBank/DDBJ databases">
        <title>Nontailed viruses are major unrecognized killers of bacteria in the ocean.</title>
        <authorList>
            <person name="Kauffman K."/>
            <person name="Hussain F."/>
            <person name="Yang J."/>
            <person name="Arevalo P."/>
            <person name="Brown J."/>
            <person name="Cutler M."/>
            <person name="Kelly L."/>
            <person name="Polz M.F."/>
        </authorList>
    </citation>
    <scope>NUCLEOTIDE SEQUENCE [LARGE SCALE GENOMIC DNA]</scope>
    <source>
        <strain evidence="2">10N.261.46.F8</strain>
    </source>
</reference>
<dbReference type="Proteomes" id="UP000235406">
    <property type="component" value="Unassembled WGS sequence"/>
</dbReference>
<accession>A0A2N7K0F0</accession>
<name>A0A2N7K0F0_9VIBR</name>